<evidence type="ECO:0000313" key="2">
    <source>
        <dbReference type="EMBL" id="KPJ13441.1"/>
    </source>
</evidence>
<organism evidence="2 3">
    <name type="scientific">Papilio machaon</name>
    <name type="common">Old World swallowtail butterfly</name>
    <dbReference type="NCBI Taxonomy" id="76193"/>
    <lineage>
        <taxon>Eukaryota</taxon>
        <taxon>Metazoa</taxon>
        <taxon>Ecdysozoa</taxon>
        <taxon>Arthropoda</taxon>
        <taxon>Hexapoda</taxon>
        <taxon>Insecta</taxon>
        <taxon>Pterygota</taxon>
        <taxon>Neoptera</taxon>
        <taxon>Endopterygota</taxon>
        <taxon>Lepidoptera</taxon>
        <taxon>Glossata</taxon>
        <taxon>Ditrysia</taxon>
        <taxon>Papilionoidea</taxon>
        <taxon>Papilionidae</taxon>
        <taxon>Papilioninae</taxon>
        <taxon>Papilio</taxon>
    </lineage>
</organism>
<gene>
    <name evidence="2" type="ORF">RR48_01024</name>
</gene>
<reference evidence="2 3" key="1">
    <citation type="journal article" date="2015" name="Nat. Commun.">
        <title>Outbred genome sequencing and CRISPR/Cas9 gene editing in butterflies.</title>
        <authorList>
            <person name="Li X."/>
            <person name="Fan D."/>
            <person name="Zhang W."/>
            <person name="Liu G."/>
            <person name="Zhang L."/>
            <person name="Zhao L."/>
            <person name="Fang X."/>
            <person name="Chen L."/>
            <person name="Dong Y."/>
            <person name="Chen Y."/>
            <person name="Ding Y."/>
            <person name="Zhao R."/>
            <person name="Feng M."/>
            <person name="Zhu Y."/>
            <person name="Feng Y."/>
            <person name="Jiang X."/>
            <person name="Zhu D."/>
            <person name="Xiang H."/>
            <person name="Feng X."/>
            <person name="Li S."/>
            <person name="Wang J."/>
            <person name="Zhang G."/>
            <person name="Kronforst M.R."/>
            <person name="Wang W."/>
        </authorList>
    </citation>
    <scope>NUCLEOTIDE SEQUENCE [LARGE SCALE GENOMIC DNA]</scope>
    <source>
        <strain evidence="2">Ya'a_city_454_Pm</strain>
        <tissue evidence="2">Whole body</tissue>
    </source>
</reference>
<feature type="compositionally biased region" description="Basic and acidic residues" evidence="1">
    <location>
        <begin position="54"/>
        <end position="67"/>
    </location>
</feature>
<feature type="region of interest" description="Disordered" evidence="1">
    <location>
        <begin position="52"/>
        <end position="90"/>
    </location>
</feature>
<protein>
    <submittedName>
        <fullName evidence="2">Uncharacterized protein</fullName>
    </submittedName>
</protein>
<proteinExistence type="predicted"/>
<dbReference type="EMBL" id="KQ460633">
    <property type="protein sequence ID" value="KPJ13441.1"/>
    <property type="molecule type" value="Genomic_DNA"/>
</dbReference>
<keyword evidence="3" id="KW-1185">Reference proteome</keyword>
<dbReference type="InParanoid" id="A0A0N1IE42"/>
<sequence>GRVGELRTRGKYGLASIYSFPPPRGSPVLSSVSFRHFSATQKLTTAGYAQFESTPEKKNLEAKEQKKLDKKRKAQEKENKTTSNKLKKKSTVIHPPKTGLCVQSVTSGLMRPALQEVLLKALLVIFVYDVDLVRKYPMLSVINSGSVRIYPERYG</sequence>
<evidence type="ECO:0000256" key="1">
    <source>
        <dbReference type="SAM" id="MobiDB-lite"/>
    </source>
</evidence>
<dbReference type="AlphaFoldDB" id="A0A0N1IE42"/>
<dbReference type="Proteomes" id="UP000053240">
    <property type="component" value="Unassembled WGS sequence"/>
</dbReference>
<feature type="non-terminal residue" evidence="2">
    <location>
        <position position="1"/>
    </location>
</feature>
<name>A0A0N1IE42_PAPMA</name>
<accession>A0A0N1IE42</accession>
<evidence type="ECO:0000313" key="3">
    <source>
        <dbReference type="Proteomes" id="UP000053240"/>
    </source>
</evidence>